<proteinExistence type="predicted"/>
<accession>A0A5C3NRD5</accession>
<reference evidence="2 3" key="1">
    <citation type="journal article" date="2019" name="Nat. Ecol. Evol.">
        <title>Megaphylogeny resolves global patterns of mushroom evolution.</title>
        <authorList>
            <person name="Varga T."/>
            <person name="Krizsan K."/>
            <person name="Foldi C."/>
            <person name="Dima B."/>
            <person name="Sanchez-Garcia M."/>
            <person name="Sanchez-Ramirez S."/>
            <person name="Szollosi G.J."/>
            <person name="Szarkandi J.G."/>
            <person name="Papp V."/>
            <person name="Albert L."/>
            <person name="Andreopoulos W."/>
            <person name="Angelini C."/>
            <person name="Antonin V."/>
            <person name="Barry K.W."/>
            <person name="Bougher N.L."/>
            <person name="Buchanan P."/>
            <person name="Buyck B."/>
            <person name="Bense V."/>
            <person name="Catcheside P."/>
            <person name="Chovatia M."/>
            <person name="Cooper J."/>
            <person name="Damon W."/>
            <person name="Desjardin D."/>
            <person name="Finy P."/>
            <person name="Geml J."/>
            <person name="Haridas S."/>
            <person name="Hughes K."/>
            <person name="Justo A."/>
            <person name="Karasinski D."/>
            <person name="Kautmanova I."/>
            <person name="Kiss B."/>
            <person name="Kocsube S."/>
            <person name="Kotiranta H."/>
            <person name="LaButti K.M."/>
            <person name="Lechner B.E."/>
            <person name="Liimatainen K."/>
            <person name="Lipzen A."/>
            <person name="Lukacs Z."/>
            <person name="Mihaltcheva S."/>
            <person name="Morgado L.N."/>
            <person name="Niskanen T."/>
            <person name="Noordeloos M.E."/>
            <person name="Ohm R.A."/>
            <person name="Ortiz-Santana B."/>
            <person name="Ovrebo C."/>
            <person name="Racz N."/>
            <person name="Riley R."/>
            <person name="Savchenko A."/>
            <person name="Shiryaev A."/>
            <person name="Soop K."/>
            <person name="Spirin V."/>
            <person name="Szebenyi C."/>
            <person name="Tomsovsky M."/>
            <person name="Tulloss R.E."/>
            <person name="Uehling J."/>
            <person name="Grigoriev I.V."/>
            <person name="Vagvolgyi C."/>
            <person name="Papp T."/>
            <person name="Martin F.M."/>
            <person name="Miettinen O."/>
            <person name="Hibbett D.S."/>
            <person name="Nagy L.G."/>
        </authorList>
    </citation>
    <scope>NUCLEOTIDE SEQUENCE [LARGE SCALE GENOMIC DNA]</scope>
    <source>
        <strain evidence="2 3">HHB13444</strain>
    </source>
</reference>
<evidence type="ECO:0000313" key="3">
    <source>
        <dbReference type="Proteomes" id="UP000308197"/>
    </source>
</evidence>
<dbReference type="EMBL" id="ML211901">
    <property type="protein sequence ID" value="TFK79895.1"/>
    <property type="molecule type" value="Genomic_DNA"/>
</dbReference>
<feature type="non-terminal residue" evidence="2">
    <location>
        <position position="152"/>
    </location>
</feature>
<evidence type="ECO:0000259" key="1">
    <source>
        <dbReference type="Pfam" id="PF17921"/>
    </source>
</evidence>
<feature type="domain" description="Integrase zinc-binding" evidence="1">
    <location>
        <begin position="101"/>
        <end position="151"/>
    </location>
</feature>
<gene>
    <name evidence="2" type="ORF">K466DRAFT_559555</name>
</gene>
<protein>
    <recommendedName>
        <fullName evidence="1">Integrase zinc-binding domain-containing protein</fullName>
    </recommendedName>
</protein>
<dbReference type="AlphaFoldDB" id="A0A5C3NRD5"/>
<evidence type="ECO:0000313" key="2">
    <source>
        <dbReference type="EMBL" id="TFK79895.1"/>
    </source>
</evidence>
<dbReference type="InParanoid" id="A0A5C3NRD5"/>
<dbReference type="STRING" id="1314778.A0A5C3NRD5"/>
<sequence length="152" mass="17660">MRLDLGVPTREEFAALEEQYLESLDYRKKKKALISQAMFDNIWLALHCPDDVSIETPQFRWWVRKMFVLKAQGLQDGYLAGLASAELAVVHNGKRVAVREQIYDILCICHQRVKHSGRDKTSAEIRKTFDWIPKDLVSLFVKHCPTCMHKKT</sequence>
<dbReference type="Proteomes" id="UP000308197">
    <property type="component" value="Unassembled WGS sequence"/>
</dbReference>
<dbReference type="Pfam" id="PF17921">
    <property type="entry name" value="Integrase_H2C2"/>
    <property type="match status" value="1"/>
</dbReference>
<name>A0A5C3NRD5_9APHY</name>
<organism evidence="2 3">
    <name type="scientific">Polyporus arcularius HHB13444</name>
    <dbReference type="NCBI Taxonomy" id="1314778"/>
    <lineage>
        <taxon>Eukaryota</taxon>
        <taxon>Fungi</taxon>
        <taxon>Dikarya</taxon>
        <taxon>Basidiomycota</taxon>
        <taxon>Agaricomycotina</taxon>
        <taxon>Agaricomycetes</taxon>
        <taxon>Polyporales</taxon>
        <taxon>Polyporaceae</taxon>
        <taxon>Polyporus</taxon>
    </lineage>
</organism>
<dbReference type="InterPro" id="IPR041588">
    <property type="entry name" value="Integrase_H2C2"/>
</dbReference>
<keyword evidence="3" id="KW-1185">Reference proteome</keyword>